<dbReference type="GO" id="GO:0016491">
    <property type="term" value="F:oxidoreductase activity"/>
    <property type="evidence" value="ECO:0007669"/>
    <property type="project" value="UniProtKB-KW"/>
</dbReference>
<comment type="caution">
    <text evidence="7">The sequence shown here is derived from an EMBL/GenBank/DDBJ whole genome shotgun (WGS) entry which is preliminary data.</text>
</comment>
<sequence length="178" mass="19963">RVVTIAKETLISNDAHRMGNENAAAYLVEFSDFQCPACAAFAPAVESLTNKYKDQFLFVYRHYPLPQYQYAKPAAYAAEAAALQGKFWEAVVVLFKNQDSFSDDFFSTQFIQLLKLNTSQYTKDIDDPAIMEKIERDLSEGQQLGLRSTPTFFLNGVLLTNLSGPNDLVKAVETAIKQ</sequence>
<evidence type="ECO:0000313" key="8">
    <source>
        <dbReference type="Proteomes" id="UP000179010"/>
    </source>
</evidence>
<feature type="domain" description="Thioredoxin-like fold" evidence="6">
    <location>
        <begin position="15"/>
        <end position="173"/>
    </location>
</feature>
<reference evidence="7 8" key="1">
    <citation type="journal article" date="2016" name="Nat. Commun.">
        <title>Thousands of microbial genomes shed light on interconnected biogeochemical processes in an aquifer system.</title>
        <authorList>
            <person name="Anantharaman K."/>
            <person name="Brown C.T."/>
            <person name="Hug L.A."/>
            <person name="Sharon I."/>
            <person name="Castelle C.J."/>
            <person name="Probst A.J."/>
            <person name="Thomas B.C."/>
            <person name="Singh A."/>
            <person name="Wilkins M.J."/>
            <person name="Karaoz U."/>
            <person name="Brodie E.L."/>
            <person name="Williams K.H."/>
            <person name="Hubbard S.S."/>
            <person name="Banfield J.F."/>
        </authorList>
    </citation>
    <scope>NUCLEOTIDE SEQUENCE [LARGE SCALE GENOMIC DNA]</scope>
</reference>
<proteinExistence type="inferred from homology"/>
<dbReference type="Proteomes" id="UP000179010">
    <property type="component" value="Unassembled WGS sequence"/>
</dbReference>
<protein>
    <recommendedName>
        <fullName evidence="6">Thioredoxin-like fold domain-containing protein</fullName>
    </recommendedName>
</protein>
<dbReference type="Pfam" id="PF13462">
    <property type="entry name" value="Thioredoxin_4"/>
    <property type="match status" value="1"/>
</dbReference>
<dbReference type="EMBL" id="METE01000012">
    <property type="protein sequence ID" value="OGB85004.1"/>
    <property type="molecule type" value="Genomic_DNA"/>
</dbReference>
<dbReference type="PANTHER" id="PTHR13887">
    <property type="entry name" value="GLUTATHIONE S-TRANSFERASE KAPPA"/>
    <property type="match status" value="1"/>
</dbReference>
<evidence type="ECO:0000256" key="5">
    <source>
        <dbReference type="ARBA" id="ARBA00023284"/>
    </source>
</evidence>
<keyword evidence="2" id="KW-0732">Signal</keyword>
<name>A0A1F4PMX3_UNCK3</name>
<dbReference type="STRING" id="1798539.A2994_02485"/>
<evidence type="ECO:0000256" key="4">
    <source>
        <dbReference type="ARBA" id="ARBA00023157"/>
    </source>
</evidence>
<dbReference type="InterPro" id="IPR012336">
    <property type="entry name" value="Thioredoxin-like_fold"/>
</dbReference>
<organism evidence="7 8">
    <name type="scientific">candidate division Kazan bacterium RIFCSPLOWO2_01_FULL_48_13</name>
    <dbReference type="NCBI Taxonomy" id="1798539"/>
    <lineage>
        <taxon>Bacteria</taxon>
        <taxon>Bacteria division Kazan-3B-28</taxon>
    </lineage>
</organism>
<dbReference type="AlphaFoldDB" id="A0A1F4PMX3"/>
<comment type="similarity">
    <text evidence="1">Belongs to the thioredoxin family. DsbA subfamily.</text>
</comment>
<evidence type="ECO:0000256" key="2">
    <source>
        <dbReference type="ARBA" id="ARBA00022729"/>
    </source>
</evidence>
<dbReference type="PANTHER" id="PTHR13887:SF14">
    <property type="entry name" value="DISULFIDE BOND FORMATION PROTEIN D"/>
    <property type="match status" value="1"/>
</dbReference>
<evidence type="ECO:0000313" key="7">
    <source>
        <dbReference type="EMBL" id="OGB85004.1"/>
    </source>
</evidence>
<dbReference type="SUPFAM" id="SSF52833">
    <property type="entry name" value="Thioredoxin-like"/>
    <property type="match status" value="1"/>
</dbReference>
<gene>
    <name evidence="7" type="ORF">A2994_02485</name>
</gene>
<dbReference type="Gene3D" id="3.40.30.10">
    <property type="entry name" value="Glutaredoxin"/>
    <property type="match status" value="1"/>
</dbReference>
<accession>A0A1F4PMX3</accession>
<dbReference type="InterPro" id="IPR036249">
    <property type="entry name" value="Thioredoxin-like_sf"/>
</dbReference>
<evidence type="ECO:0000256" key="1">
    <source>
        <dbReference type="ARBA" id="ARBA00005791"/>
    </source>
</evidence>
<keyword evidence="5" id="KW-0676">Redox-active center</keyword>
<feature type="non-terminal residue" evidence="7">
    <location>
        <position position="1"/>
    </location>
</feature>
<keyword evidence="3" id="KW-0560">Oxidoreductase</keyword>
<keyword evidence="4" id="KW-1015">Disulfide bond</keyword>
<evidence type="ECO:0000259" key="6">
    <source>
        <dbReference type="Pfam" id="PF13462"/>
    </source>
</evidence>
<evidence type="ECO:0000256" key="3">
    <source>
        <dbReference type="ARBA" id="ARBA00023002"/>
    </source>
</evidence>